<dbReference type="EMBL" id="FJNE01000002">
    <property type="protein sequence ID" value="CZQ85619.1"/>
    <property type="molecule type" value="Genomic_DNA"/>
</dbReference>
<reference evidence="1 2" key="1">
    <citation type="submission" date="2016-02" db="EMBL/GenBank/DDBJ databases">
        <authorList>
            <person name="Wen L."/>
            <person name="He K."/>
            <person name="Yang H."/>
        </authorList>
    </citation>
    <scope>NUCLEOTIDE SEQUENCE [LARGE SCALE GENOMIC DNA]</scope>
    <source>
        <strain evidence="1">Trichococcus palustris</strain>
    </source>
</reference>
<name>A0A143YCQ5_9LACT</name>
<proteinExistence type="predicted"/>
<dbReference type="Proteomes" id="UP000242754">
    <property type="component" value="Unassembled WGS sequence"/>
</dbReference>
<accession>A0A143YCQ5</accession>
<sequence>MKLTKEQISTCKKMEENGGPKSYAGAMLYHQYKLQKEQIIIAKNTGEEKLKDQLVQKVQDIQMLGNEIEDKHQQLGKKKIELEALIEAIGMLND</sequence>
<gene>
    <name evidence="1" type="ORF">Tpal_658</name>
</gene>
<organism evidence="1 2">
    <name type="scientific">Trichococcus palustris</name>
    <dbReference type="NCBI Taxonomy" id="140314"/>
    <lineage>
        <taxon>Bacteria</taxon>
        <taxon>Bacillati</taxon>
        <taxon>Bacillota</taxon>
        <taxon>Bacilli</taxon>
        <taxon>Lactobacillales</taxon>
        <taxon>Carnobacteriaceae</taxon>
        <taxon>Trichococcus</taxon>
    </lineage>
</organism>
<protein>
    <submittedName>
        <fullName evidence="1">Uncharacterized protein</fullName>
    </submittedName>
</protein>
<dbReference type="AlphaFoldDB" id="A0A143YCQ5"/>
<dbReference type="RefSeq" id="WP_087031376.1">
    <property type="nucleotide sequence ID" value="NZ_FOTD01000001.1"/>
</dbReference>
<evidence type="ECO:0000313" key="1">
    <source>
        <dbReference type="EMBL" id="CZQ85619.1"/>
    </source>
</evidence>
<evidence type="ECO:0000313" key="2">
    <source>
        <dbReference type="Proteomes" id="UP000242754"/>
    </source>
</evidence>
<keyword evidence="2" id="KW-1185">Reference proteome</keyword>